<dbReference type="Pfam" id="PF21089">
    <property type="entry name" value="PKS_DH_N"/>
    <property type="match status" value="1"/>
</dbReference>
<feature type="domain" description="Polyketide synthase dehydratase" evidence="1">
    <location>
        <begin position="3"/>
        <end position="47"/>
    </location>
</feature>
<reference evidence="2" key="1">
    <citation type="submission" date="2021-02" db="EMBL/GenBank/DDBJ databases">
        <authorList>
            <person name="Nowell W R."/>
        </authorList>
    </citation>
    <scope>NUCLEOTIDE SEQUENCE</scope>
</reference>
<evidence type="ECO:0000313" key="2">
    <source>
        <dbReference type="EMBL" id="CAF4117728.1"/>
    </source>
</evidence>
<comment type="caution">
    <text evidence="2">The sequence shown here is derived from an EMBL/GenBank/DDBJ whole genome shotgun (WGS) entry which is preliminary data.</text>
</comment>
<dbReference type="AlphaFoldDB" id="A0A819W4J2"/>
<gene>
    <name evidence="2" type="ORF">OXD698_LOCUS36303</name>
</gene>
<sequence length="536" mass="62627">MVFLKDHKIQDAMLFPAVAYLELATTAYVKFVKALIFNEHELVEVFIQIITPMHECAYAYLSTRAYQYGSSFEKIKTLRCTSTTIISQLSNDDKNCSSSYLLHPYLVLLPGVETTFLPARILKSIYSKPIFTSEGAVIQQVQGAHSGRWSIEKTIYDKLNIQNDLPNIDHKTYLDTIIKDYCMKRVWTDSPIIKDISHLLPSPKIILNNRLNSNSNQDLIESIEPFNELAAYYAQMAIKDLDLNQQHHPLLNVCRSLASTLYEYVTWHSTHLRLIQLIERFPRLKPFLIILNKYGLHLKDILNGEKNGLDIFVDDDEIKQIFHSICEYLQLQYEQQQTKDNSFENYRLRIFWLTDNDCSDILPTLDLLLNLSQQTGLLIDLYYADSDRIQLENAQQTFNIHITNQRNFSIIYDKTIEQIPIESFDIIFSSNQLQENQVHVPLYFDLILDFFDQWWSSDNVDKNNRALNNIQQWRKLSKQIQGFNFIESTLNQNESTLVISQKTISIDILQRLDECINQIWLIFTKADQNNKNNSYS</sequence>
<dbReference type="EMBL" id="CAJOAZ010005927">
    <property type="protein sequence ID" value="CAF4117728.1"/>
    <property type="molecule type" value="Genomic_DNA"/>
</dbReference>
<dbReference type="Gene3D" id="3.10.129.10">
    <property type="entry name" value="Hotdog Thioesterase"/>
    <property type="match status" value="1"/>
</dbReference>
<organism evidence="2 3">
    <name type="scientific">Adineta steineri</name>
    <dbReference type="NCBI Taxonomy" id="433720"/>
    <lineage>
        <taxon>Eukaryota</taxon>
        <taxon>Metazoa</taxon>
        <taxon>Spiralia</taxon>
        <taxon>Gnathifera</taxon>
        <taxon>Rotifera</taxon>
        <taxon>Eurotatoria</taxon>
        <taxon>Bdelloidea</taxon>
        <taxon>Adinetida</taxon>
        <taxon>Adinetidae</taxon>
        <taxon>Adineta</taxon>
    </lineage>
</organism>
<accession>A0A819W4J2</accession>
<evidence type="ECO:0000259" key="1">
    <source>
        <dbReference type="Pfam" id="PF21089"/>
    </source>
</evidence>
<evidence type="ECO:0000313" key="3">
    <source>
        <dbReference type="Proteomes" id="UP000663844"/>
    </source>
</evidence>
<dbReference type="Proteomes" id="UP000663844">
    <property type="component" value="Unassembled WGS sequence"/>
</dbReference>
<dbReference type="InterPro" id="IPR049552">
    <property type="entry name" value="PKS_DH_N"/>
</dbReference>
<proteinExistence type="predicted"/>
<protein>
    <recommendedName>
        <fullName evidence="1">Polyketide synthase dehydratase domain-containing protein</fullName>
    </recommendedName>
</protein>
<name>A0A819W4J2_9BILA</name>